<dbReference type="Pfam" id="PF14798">
    <property type="entry name" value="Ca_hom_mod"/>
    <property type="match status" value="1"/>
</dbReference>
<evidence type="ECO:0000256" key="9">
    <source>
        <dbReference type="SAM" id="Phobius"/>
    </source>
</evidence>
<dbReference type="OrthoDB" id="5962981at2759"/>
<accession>A0A913Y302</accession>
<evidence type="ECO:0000313" key="10">
    <source>
        <dbReference type="EnsemblMetazoa" id="XP_020913888.1"/>
    </source>
</evidence>
<sequence length="308" mass="34478">MALSPSDIFIEIYNCIKDLIKSGETPIKSLVVSILVYAVKEFFKENIFNCPLQHYCVYGNLFLFGPAVVLFCISLLVSESLWHLTTGVLCCRRVIWWKSRKSVYVATLPPLIWLILVFADAHYYICAKIGPVKIAKAAVNTTAEKEALDLKISNARTESQIIAWGLLISVVVIATIVLTIDRCISKPGSKLIRKSEFEELEADYAVDEFNKRIKPLAETKAKEVIQDFFEECKDMDPKEIVIYGEKYLAGKFPSNEGVKGLAHCTPATPKENISKIKAGLFASRPKNNEDVGVKLTESGPHQHYTSIN</sequence>
<evidence type="ECO:0000256" key="1">
    <source>
        <dbReference type="ARBA" id="ARBA00004141"/>
    </source>
</evidence>
<keyword evidence="6" id="KW-0406">Ion transport</keyword>
<evidence type="ECO:0000256" key="2">
    <source>
        <dbReference type="ARBA" id="ARBA00008497"/>
    </source>
</evidence>
<keyword evidence="8" id="KW-0407">Ion channel</keyword>
<dbReference type="InterPro" id="IPR029569">
    <property type="entry name" value="CALHM"/>
</dbReference>
<evidence type="ECO:0000313" key="11">
    <source>
        <dbReference type="Proteomes" id="UP000887567"/>
    </source>
</evidence>
<comment type="similarity">
    <text evidence="2">Belongs to the CALHM family.</text>
</comment>
<dbReference type="GO" id="GO:0005886">
    <property type="term" value="C:plasma membrane"/>
    <property type="evidence" value="ECO:0007669"/>
    <property type="project" value="TreeGrafter"/>
</dbReference>
<dbReference type="GO" id="GO:0005261">
    <property type="term" value="F:monoatomic cation channel activity"/>
    <property type="evidence" value="ECO:0007669"/>
    <property type="project" value="TreeGrafter"/>
</dbReference>
<feature type="transmembrane region" description="Helical" evidence="9">
    <location>
        <begin position="161"/>
        <end position="180"/>
    </location>
</feature>
<keyword evidence="7 9" id="KW-0472">Membrane</keyword>
<organism evidence="10 11">
    <name type="scientific">Exaiptasia diaphana</name>
    <name type="common">Tropical sea anemone</name>
    <name type="synonym">Aiptasia pulchella</name>
    <dbReference type="NCBI Taxonomy" id="2652724"/>
    <lineage>
        <taxon>Eukaryota</taxon>
        <taxon>Metazoa</taxon>
        <taxon>Cnidaria</taxon>
        <taxon>Anthozoa</taxon>
        <taxon>Hexacorallia</taxon>
        <taxon>Actiniaria</taxon>
        <taxon>Aiptasiidae</taxon>
        <taxon>Exaiptasia</taxon>
    </lineage>
</organism>
<evidence type="ECO:0000256" key="4">
    <source>
        <dbReference type="ARBA" id="ARBA00022692"/>
    </source>
</evidence>
<keyword evidence="3" id="KW-0813">Transport</keyword>
<name>A0A913Y302_EXADI</name>
<evidence type="ECO:0000256" key="8">
    <source>
        <dbReference type="ARBA" id="ARBA00023303"/>
    </source>
</evidence>
<dbReference type="OMA" id="HYYICAK"/>
<dbReference type="GO" id="GO:1904669">
    <property type="term" value="P:ATP export"/>
    <property type="evidence" value="ECO:0007669"/>
    <property type="project" value="UniProtKB-ARBA"/>
</dbReference>
<reference evidence="10" key="1">
    <citation type="submission" date="2022-11" db="UniProtKB">
        <authorList>
            <consortium name="EnsemblMetazoa"/>
        </authorList>
    </citation>
    <scope>IDENTIFICATION</scope>
</reference>
<evidence type="ECO:0000256" key="6">
    <source>
        <dbReference type="ARBA" id="ARBA00023065"/>
    </source>
</evidence>
<keyword evidence="11" id="KW-1185">Reference proteome</keyword>
<dbReference type="Proteomes" id="UP000887567">
    <property type="component" value="Unplaced"/>
</dbReference>
<dbReference type="PANTHER" id="PTHR32261">
    <property type="entry name" value="CALCIUM HOMEOSTASIS MODULATOR PROTEIN"/>
    <property type="match status" value="1"/>
</dbReference>
<comment type="subcellular location">
    <subcellularLocation>
        <location evidence="1">Membrane</location>
        <topology evidence="1">Multi-pass membrane protein</topology>
    </subcellularLocation>
</comment>
<proteinExistence type="inferred from homology"/>
<evidence type="ECO:0000256" key="7">
    <source>
        <dbReference type="ARBA" id="ARBA00023136"/>
    </source>
</evidence>
<keyword evidence="5 9" id="KW-1133">Transmembrane helix</keyword>
<protein>
    <submittedName>
        <fullName evidence="10">Uncharacterized protein</fullName>
    </submittedName>
</protein>
<evidence type="ECO:0000256" key="3">
    <source>
        <dbReference type="ARBA" id="ARBA00022448"/>
    </source>
</evidence>
<dbReference type="KEGG" id="epa:110251503"/>
<keyword evidence="4 9" id="KW-0812">Transmembrane</keyword>
<feature type="transmembrane region" description="Helical" evidence="9">
    <location>
        <begin position="103"/>
        <end position="125"/>
    </location>
</feature>
<evidence type="ECO:0000256" key="5">
    <source>
        <dbReference type="ARBA" id="ARBA00022989"/>
    </source>
</evidence>
<feature type="transmembrane region" description="Helical" evidence="9">
    <location>
        <begin position="61"/>
        <end position="82"/>
    </location>
</feature>
<dbReference type="AlphaFoldDB" id="A0A913Y302"/>
<dbReference type="RefSeq" id="XP_020913888.1">
    <property type="nucleotide sequence ID" value="XM_021058229.2"/>
</dbReference>
<dbReference type="EnsemblMetazoa" id="XM_021058229.2">
    <property type="protein sequence ID" value="XP_020913888.1"/>
    <property type="gene ID" value="LOC110251503"/>
</dbReference>
<dbReference type="GeneID" id="110251503"/>
<dbReference type="PANTHER" id="PTHR32261:SF1">
    <property type="entry name" value="CALCIUM HOMEOSTASIS MODULATOR PROTEIN"/>
    <property type="match status" value="1"/>
</dbReference>